<evidence type="ECO:0000313" key="1">
    <source>
        <dbReference type="EMBL" id="RKD33163.1"/>
    </source>
</evidence>
<sequence length="81" mass="9779">MIDYVLKYSLIEHKPISIIYMKKFEIVKRNIQVLKIENKVIKAIDIDKKEIRIFKKDRILSAMDSRHVIQHNETKNKNKEL</sequence>
<dbReference type="RefSeq" id="WP_120167922.1">
    <property type="nucleotide sequence ID" value="NZ_MCIB01000007.1"/>
</dbReference>
<organism evidence="1 2">
    <name type="scientific">Thermohalobacter berrensis</name>
    <dbReference type="NCBI Taxonomy" id="99594"/>
    <lineage>
        <taxon>Bacteria</taxon>
        <taxon>Bacillati</taxon>
        <taxon>Bacillota</taxon>
        <taxon>Tissierellia</taxon>
        <taxon>Tissierellales</taxon>
        <taxon>Thermohalobacteraceae</taxon>
        <taxon>Thermohalobacter</taxon>
    </lineage>
</organism>
<protein>
    <submittedName>
        <fullName evidence="1">Uncharacterized protein</fullName>
    </submittedName>
</protein>
<proteinExistence type="predicted"/>
<name>A0A419T6Y0_9FIRM</name>
<accession>A0A419T6Y0</accession>
<evidence type="ECO:0000313" key="2">
    <source>
        <dbReference type="Proteomes" id="UP000284177"/>
    </source>
</evidence>
<dbReference type="AlphaFoldDB" id="A0A419T6Y0"/>
<dbReference type="EMBL" id="MCIB01000007">
    <property type="protein sequence ID" value="RKD33163.1"/>
    <property type="molecule type" value="Genomic_DNA"/>
</dbReference>
<reference evidence="1 2" key="1">
    <citation type="submission" date="2016-08" db="EMBL/GenBank/DDBJ databases">
        <title>Novel Firmicutes and Novel Genomes.</title>
        <authorList>
            <person name="Poppleton D.I."/>
            <person name="Gribaldo S."/>
        </authorList>
    </citation>
    <scope>NUCLEOTIDE SEQUENCE [LARGE SCALE GENOMIC DNA]</scope>
    <source>
        <strain evidence="1 2">CTT3</strain>
    </source>
</reference>
<dbReference type="Proteomes" id="UP000284177">
    <property type="component" value="Unassembled WGS sequence"/>
</dbReference>
<keyword evidence="2" id="KW-1185">Reference proteome</keyword>
<dbReference type="OrthoDB" id="2112405at2"/>
<comment type="caution">
    <text evidence="1">The sequence shown here is derived from an EMBL/GenBank/DDBJ whole genome shotgun (WGS) entry which is preliminary data.</text>
</comment>
<gene>
    <name evidence="1" type="ORF">BET03_09600</name>
</gene>